<dbReference type="GO" id="GO:0016491">
    <property type="term" value="F:oxidoreductase activity"/>
    <property type="evidence" value="ECO:0007669"/>
    <property type="project" value="InterPro"/>
</dbReference>
<dbReference type="AlphaFoldDB" id="A0A3E1NQ08"/>
<gene>
    <name evidence="1" type="ORF">DXN05_02715</name>
</gene>
<evidence type="ECO:0000313" key="1">
    <source>
        <dbReference type="EMBL" id="RFM29904.1"/>
    </source>
</evidence>
<accession>A0A3E1NQ08</accession>
<dbReference type="Proteomes" id="UP000261284">
    <property type="component" value="Unassembled WGS sequence"/>
</dbReference>
<keyword evidence="2" id="KW-1185">Reference proteome</keyword>
<comment type="caution">
    <text evidence="1">The sequence shown here is derived from an EMBL/GenBank/DDBJ whole genome shotgun (WGS) entry which is preliminary data.</text>
</comment>
<dbReference type="InterPro" id="IPR000415">
    <property type="entry name" value="Nitroreductase-like"/>
</dbReference>
<sequence length="96" mass="11241">MPTYANLQLNRFYLVQENENEELQLVQPVMETANAVLVFLHSDNAHTSFWRKKNAPLLEIADELSDEQITEYETVFATGGEVYEITEEEEEDWDEQ</sequence>
<dbReference type="SUPFAM" id="SSF55469">
    <property type="entry name" value="FMN-dependent nitroreductase-like"/>
    <property type="match status" value="1"/>
</dbReference>
<protein>
    <submittedName>
        <fullName evidence="1">Uncharacterized protein</fullName>
    </submittedName>
</protein>
<dbReference type="RefSeq" id="WP_116845659.1">
    <property type="nucleotide sequence ID" value="NZ_QTJU01000001.1"/>
</dbReference>
<name>A0A3E1NQ08_9BACT</name>
<evidence type="ECO:0000313" key="2">
    <source>
        <dbReference type="Proteomes" id="UP000261284"/>
    </source>
</evidence>
<organism evidence="1 2">
    <name type="scientific">Deminuibacter soli</name>
    <dbReference type="NCBI Taxonomy" id="2291815"/>
    <lineage>
        <taxon>Bacteria</taxon>
        <taxon>Pseudomonadati</taxon>
        <taxon>Bacteroidota</taxon>
        <taxon>Chitinophagia</taxon>
        <taxon>Chitinophagales</taxon>
        <taxon>Chitinophagaceae</taxon>
        <taxon>Deminuibacter</taxon>
    </lineage>
</organism>
<reference evidence="1 2" key="1">
    <citation type="submission" date="2018-08" db="EMBL/GenBank/DDBJ databases">
        <title>Chitinophagaceae sp. K23C18032701, a novel bacterium isolated from forest soil.</title>
        <authorList>
            <person name="Wang C."/>
        </authorList>
    </citation>
    <scope>NUCLEOTIDE SEQUENCE [LARGE SCALE GENOMIC DNA]</scope>
    <source>
        <strain evidence="1 2">K23C18032701</strain>
    </source>
</reference>
<proteinExistence type="predicted"/>
<dbReference type="EMBL" id="QTJU01000001">
    <property type="protein sequence ID" value="RFM29904.1"/>
    <property type="molecule type" value="Genomic_DNA"/>
</dbReference>